<comment type="cofactor">
    <cofactor evidence="5">
        <name>[4Fe-4S] cluster</name>
        <dbReference type="ChEBI" id="CHEBI:49883"/>
    </cofactor>
    <text evidence="5">Binds 1 [4Fe-4S] cluster. The cluster is coordinated with 3 cysteines and an exchangeable S-adenosyl-L-methionine.</text>
</comment>
<feature type="binding site" evidence="6">
    <location>
        <position position="178"/>
    </location>
    <ligand>
        <name>S-adenosyl-L-methionine</name>
        <dbReference type="ChEBI" id="CHEBI:59789"/>
    </ligand>
</feature>
<dbReference type="InterPro" id="IPR013785">
    <property type="entry name" value="Aldolase_TIM"/>
</dbReference>
<organism evidence="8 9">
    <name type="scientific">Peptoclostridium acidaminophilum DSM 3953</name>
    <dbReference type="NCBI Taxonomy" id="1286171"/>
    <lineage>
        <taxon>Bacteria</taxon>
        <taxon>Bacillati</taxon>
        <taxon>Bacillota</taxon>
        <taxon>Clostridia</taxon>
        <taxon>Peptostreptococcales</taxon>
        <taxon>Peptoclostridiaceae</taxon>
        <taxon>Peptoclostridium</taxon>
    </lineage>
</organism>
<sequence>MDNRAVIDKIIKTSDASVEEIVSILKGSEDYLFEMAYRVRQEYCGDAVHLRAIIEFSNYCRCDCLYCGLQRLNRNIQRYRMSPDEIVSNAKEAYQAGYRTVILQSGEDSYYTRDIISGIIRDIKKLGDIAITLGVGEREYDDYAQWRRDGADRYLIKHETADSEIYNRLHPHSSFERRIECLRWLKELGYQTGSGFMIGLPGQTLETIAKDILLLKELEVEMAGIGPFIPHPDTQLRDESTGSSLLTLKAVAITRLLLKRSHLPTTTALEVSTKTNAFCAGANVIMRKVEPHSYRRLYDIYPRPKALEKTIAQERKEVEDFIKSFGLEVSDSRGDYI</sequence>
<dbReference type="InterPro" id="IPR034422">
    <property type="entry name" value="HydE/PylB-like"/>
</dbReference>
<evidence type="ECO:0000313" key="8">
    <source>
        <dbReference type="EMBL" id="AHM55722.1"/>
    </source>
</evidence>
<feature type="domain" description="Radical SAM core" evidence="7">
    <location>
        <begin position="46"/>
        <end position="266"/>
    </location>
</feature>
<dbReference type="eggNOG" id="COG0502">
    <property type="taxonomic scope" value="Bacteria"/>
</dbReference>
<dbReference type="NCBIfam" id="TIGR03956">
    <property type="entry name" value="rSAM_HydE"/>
    <property type="match status" value="1"/>
</dbReference>
<evidence type="ECO:0000256" key="4">
    <source>
        <dbReference type="ARBA" id="ARBA00023014"/>
    </source>
</evidence>
<proteinExistence type="predicted"/>
<dbReference type="PATRIC" id="fig|1286171.3.peg.362"/>
<name>W8THS6_PEPAC</name>
<dbReference type="GO" id="GO:0046872">
    <property type="term" value="F:metal ion binding"/>
    <property type="evidence" value="ECO:0007669"/>
    <property type="project" value="UniProtKB-KW"/>
</dbReference>
<dbReference type="PIRSF" id="PIRSF004762">
    <property type="entry name" value="CHP00423"/>
    <property type="match status" value="1"/>
</dbReference>
<evidence type="ECO:0000256" key="3">
    <source>
        <dbReference type="ARBA" id="ARBA00023004"/>
    </source>
</evidence>
<dbReference type="SFLD" id="SFLDS00029">
    <property type="entry name" value="Radical_SAM"/>
    <property type="match status" value="1"/>
</dbReference>
<dbReference type="GO" id="GO:0051539">
    <property type="term" value="F:4 iron, 4 sulfur cluster binding"/>
    <property type="evidence" value="ECO:0007669"/>
    <property type="project" value="UniProtKB-KW"/>
</dbReference>
<dbReference type="CDD" id="cd01335">
    <property type="entry name" value="Radical_SAM"/>
    <property type="match status" value="1"/>
</dbReference>
<evidence type="ECO:0000256" key="2">
    <source>
        <dbReference type="ARBA" id="ARBA00022723"/>
    </source>
</evidence>
<keyword evidence="9" id="KW-1185">Reference proteome</keyword>
<keyword evidence="3 5" id="KW-0408">Iron</keyword>
<dbReference type="SFLD" id="SFLDG01082">
    <property type="entry name" value="B12-binding_domain_containing"/>
    <property type="match status" value="1"/>
</dbReference>
<accession>W8THS6</accession>
<dbReference type="GO" id="GO:0016740">
    <property type="term" value="F:transferase activity"/>
    <property type="evidence" value="ECO:0007669"/>
    <property type="project" value="UniProtKB-KW"/>
</dbReference>
<dbReference type="InterPro" id="IPR024021">
    <property type="entry name" value="FeFe-hyd_HydE_rSAM"/>
</dbReference>
<evidence type="ECO:0000256" key="6">
    <source>
        <dbReference type="PIRSR" id="PIRSR004762-2"/>
    </source>
</evidence>
<feature type="binding site" evidence="5">
    <location>
        <position position="64"/>
    </location>
    <ligand>
        <name>[4Fe-4S] cluster</name>
        <dbReference type="ChEBI" id="CHEBI:49883"/>
        <note>4Fe-4S-S-AdoMet</note>
    </ligand>
</feature>
<dbReference type="PANTHER" id="PTHR43726">
    <property type="entry name" value="3-METHYLORNITHINE SYNTHASE"/>
    <property type="match status" value="1"/>
</dbReference>
<dbReference type="RefSeq" id="WP_025434761.1">
    <property type="nucleotide sequence ID" value="NZ_CP007452.1"/>
</dbReference>
<dbReference type="HOGENOM" id="CLU_033172_0_1_9"/>
<keyword evidence="4 5" id="KW-0411">Iron-sulfur</keyword>
<dbReference type="SFLD" id="SFLDG01060">
    <property type="entry name" value="BATS_domain_containing"/>
    <property type="match status" value="1"/>
</dbReference>
<dbReference type="EMBL" id="CP007452">
    <property type="protein sequence ID" value="AHM55722.1"/>
    <property type="molecule type" value="Genomic_DNA"/>
</dbReference>
<keyword evidence="8" id="KW-0808">Transferase</keyword>
<dbReference type="PANTHER" id="PTHR43726:SF1">
    <property type="entry name" value="BIOTIN SYNTHASE"/>
    <property type="match status" value="1"/>
</dbReference>
<keyword evidence="5" id="KW-0004">4Fe-4S</keyword>
<dbReference type="AlphaFoldDB" id="W8THS6"/>
<dbReference type="InterPro" id="IPR006638">
    <property type="entry name" value="Elp3/MiaA/NifB-like_rSAM"/>
</dbReference>
<reference evidence="8 9" key="1">
    <citation type="journal article" date="2014" name="Genome Announc.">
        <title>Complete Genome Sequence of Amino Acid-Utilizing Eubacterium acidaminophilum al-2 (DSM 3953).</title>
        <authorList>
            <person name="Poehlein A."/>
            <person name="Andreesen J.R."/>
            <person name="Daniel R."/>
        </authorList>
    </citation>
    <scope>NUCLEOTIDE SEQUENCE [LARGE SCALE GENOMIC DNA]</scope>
    <source>
        <strain evidence="8 9">DSM 3953</strain>
    </source>
</reference>
<dbReference type="Gene3D" id="3.20.20.70">
    <property type="entry name" value="Aldolase class I"/>
    <property type="match status" value="1"/>
</dbReference>
<protein>
    <submittedName>
        <fullName evidence="8">Biotin synthetase</fullName>
        <ecNumber evidence="8">2.8.1.-</ecNumber>
    </submittedName>
</protein>
<keyword evidence="2" id="KW-0479">Metal-binding</keyword>
<dbReference type="InterPro" id="IPR058240">
    <property type="entry name" value="rSAM_sf"/>
</dbReference>
<evidence type="ECO:0000259" key="7">
    <source>
        <dbReference type="PROSITE" id="PS51918"/>
    </source>
</evidence>
<dbReference type="Proteomes" id="UP000019591">
    <property type="component" value="Chromosome"/>
</dbReference>
<dbReference type="OrthoDB" id="9775764at2"/>
<dbReference type="EC" id="2.8.1.-" evidence="8"/>
<gene>
    <name evidence="8" type="ORF">EAL2_c04200</name>
</gene>
<dbReference type="SFLD" id="SFLDF00348">
    <property type="entry name" value="FeFe_hydrogenase_maturase_(Hyd"/>
    <property type="match status" value="1"/>
</dbReference>
<dbReference type="SFLD" id="SFLDG01280">
    <property type="entry name" value="HydE/PylB-like"/>
    <property type="match status" value="1"/>
</dbReference>
<keyword evidence="1 5" id="KW-0949">S-adenosyl-L-methionine</keyword>
<dbReference type="STRING" id="1286171.EAL2_c04200"/>
<dbReference type="InterPro" id="IPR007197">
    <property type="entry name" value="rSAM"/>
</dbReference>
<feature type="binding site" evidence="6">
    <location>
        <position position="159"/>
    </location>
    <ligand>
        <name>S-adenosyl-L-methionine</name>
        <dbReference type="ChEBI" id="CHEBI:59789"/>
    </ligand>
</feature>
<dbReference type="KEGG" id="eac:EAL2_c04200"/>
<evidence type="ECO:0000313" key="9">
    <source>
        <dbReference type="Proteomes" id="UP000019591"/>
    </source>
</evidence>
<dbReference type="Pfam" id="PF04055">
    <property type="entry name" value="Radical_SAM"/>
    <property type="match status" value="1"/>
</dbReference>
<dbReference type="SMART" id="SM00729">
    <property type="entry name" value="Elp3"/>
    <property type="match status" value="1"/>
</dbReference>
<evidence type="ECO:0000256" key="5">
    <source>
        <dbReference type="PIRSR" id="PIRSR004762-1"/>
    </source>
</evidence>
<dbReference type="SUPFAM" id="SSF102114">
    <property type="entry name" value="Radical SAM enzymes"/>
    <property type="match status" value="1"/>
</dbReference>
<feature type="binding site" evidence="5">
    <location>
        <position position="67"/>
    </location>
    <ligand>
        <name>[4Fe-4S] cluster</name>
        <dbReference type="ChEBI" id="CHEBI:49883"/>
        <note>4Fe-4S-S-AdoMet</note>
    </ligand>
</feature>
<dbReference type="PROSITE" id="PS51918">
    <property type="entry name" value="RADICAL_SAM"/>
    <property type="match status" value="1"/>
</dbReference>
<evidence type="ECO:0000256" key="1">
    <source>
        <dbReference type="ARBA" id="ARBA00022691"/>
    </source>
</evidence>
<feature type="binding site" evidence="5">
    <location>
        <position position="60"/>
    </location>
    <ligand>
        <name>[4Fe-4S] cluster</name>
        <dbReference type="ChEBI" id="CHEBI:49883"/>
        <note>4Fe-4S-S-AdoMet</note>
    </ligand>
</feature>